<evidence type="ECO:0000259" key="11">
    <source>
        <dbReference type="PROSITE" id="PS50003"/>
    </source>
</evidence>
<keyword evidence="3" id="KW-0963">Cytoplasm</keyword>
<evidence type="ECO:0000256" key="4">
    <source>
        <dbReference type="ARBA" id="ARBA00022527"/>
    </source>
</evidence>
<dbReference type="GO" id="GO:0046872">
    <property type="term" value="F:metal ion binding"/>
    <property type="evidence" value="ECO:0007669"/>
    <property type="project" value="UniProtKB-KW"/>
</dbReference>
<keyword evidence="15" id="KW-1185">Reference proteome</keyword>
<evidence type="ECO:0000256" key="7">
    <source>
        <dbReference type="ARBA" id="ARBA00022777"/>
    </source>
</evidence>
<dbReference type="SMART" id="SM00036">
    <property type="entry name" value="CNH"/>
    <property type="match status" value="1"/>
</dbReference>
<dbReference type="InterPro" id="IPR050839">
    <property type="entry name" value="Rho-assoc_Ser/Thr_Kinase"/>
</dbReference>
<feature type="region of interest" description="Disordered" evidence="10">
    <location>
        <begin position="306"/>
        <end position="334"/>
    </location>
</feature>
<dbReference type="AlphaFoldDB" id="A0A6A5E3T4"/>
<evidence type="ECO:0000256" key="8">
    <source>
        <dbReference type="ARBA" id="ARBA00023054"/>
    </source>
</evidence>
<evidence type="ECO:0008006" key="16">
    <source>
        <dbReference type="Google" id="ProtNLM"/>
    </source>
</evidence>
<dbReference type="Gene3D" id="1.20.5.340">
    <property type="match status" value="1"/>
</dbReference>
<feature type="coiled-coil region" evidence="9">
    <location>
        <begin position="128"/>
        <end position="180"/>
    </location>
</feature>
<evidence type="ECO:0000259" key="13">
    <source>
        <dbReference type="PROSITE" id="PS50219"/>
    </source>
</evidence>
<dbReference type="GO" id="GO:0031032">
    <property type="term" value="P:actomyosin structure organization"/>
    <property type="evidence" value="ECO:0007669"/>
    <property type="project" value="TreeGrafter"/>
</dbReference>
<dbReference type="Pfam" id="PF25346">
    <property type="entry name" value="PH_MRCK"/>
    <property type="match status" value="1"/>
</dbReference>
<evidence type="ECO:0000256" key="2">
    <source>
        <dbReference type="ARBA" id="ARBA00004496"/>
    </source>
</evidence>
<dbReference type="InterPro" id="IPR001849">
    <property type="entry name" value="PH_domain"/>
</dbReference>
<dbReference type="CDD" id="cd01243">
    <property type="entry name" value="PH_MRCK"/>
    <property type="match status" value="1"/>
</dbReference>
<feature type="compositionally biased region" description="Basic and acidic residues" evidence="10">
    <location>
        <begin position="7"/>
        <end position="25"/>
    </location>
</feature>
<proteinExistence type="predicted"/>
<evidence type="ECO:0000256" key="10">
    <source>
        <dbReference type="SAM" id="MobiDB-lite"/>
    </source>
</evidence>
<sequence>MLEAQLDDSKAEASKEKKLREHSEVYSKQLETELENLKSQQGLGPAAGGAEPQQEVTRLKAELDKRVLFYEEELVRRDSAHSSEIKNLRKDLHESEGAQLAANKELLQLRDRLDKDKRDRQTEMDEAVSALKEKSEREKNLLTEENRKLTAETDKLCSFVDKLTAQNRQLEDELQDLSSKKESVAHWEAQIAEIIQWVSDEKDARGYLQALATKMTEELETLRCSSLGTRPLPDSGLATPPKKPWPPIGGDRRDPLWKVRRSQKLDMSARLELQSALDAEIRAKQLIQDELRRVKAANIHLESKLKESEERSVEMSEQMENLRREMEDSRSDKGMKLPDFQDSIFEYFNTSPLAPDLTFRTSDIDSAPMTSETTPPSPSTVSEHEEVKAASVPASPSPPSQLSALTSPKVTPRLRHIRLCSFVCHVTCKDHAPLVCPIPAEHAKRPQGIDVQRGIGTAYKGYVRIPKPSGVKKGWQRAYALVSDCKLFLYDVPEGKSTQPGVVASLVLDLRDEEFSVSSVLASDVIHATRKDIPCIFRVTSSQLTSQLSSVSLLVLAESEVEKRKWVRILEGLQSILTQNLLQSARRSSASRPRPALPIIQDPLSRRVPDRERIVLGTEDGLFVVEVTRDVIVRAADSKRVYQIDLIPKEKIVALLCGRNRHVHLHHWGALEGAEAAFDIKLAETKGCQALTTGLLRPGGPACLLAAIKRQVLCYEVSRVKPYHKKLWEVQAPGQAQWLGMVRDRLCVGYPSGFALLALQGESSPISLVSPADPSLAFLSPATPMDALHATEVGPAELLLCFSHLGVYVDGQGRRSRTQELMWPATPLACSSNSSHLTVYSEYGLDVFDIHTAEWVQTISLRKIRPLNVEGTLNLLSSEPPRLIYFSNTSSEGDLTIPETSDYSRKLMVRTRSKRKFLFKVPEEERLQQRREMLRDPELRSKMISNPTNFNHVAHMGPGDGMQVLMDLPLSVMPSSQEESIKDKPRPLSSISRQQRSKTHITRTASDFGRGLISYRLDLDPES</sequence>
<feature type="region of interest" description="Disordered" evidence="10">
    <location>
        <begin position="359"/>
        <end position="407"/>
    </location>
</feature>
<protein>
    <recommendedName>
        <fullName evidence="16">Non-specific serine/threonine protein kinase</fullName>
    </recommendedName>
</protein>
<dbReference type="GO" id="GO:0005856">
    <property type="term" value="C:cytoskeleton"/>
    <property type="evidence" value="ECO:0007669"/>
    <property type="project" value="TreeGrafter"/>
</dbReference>
<dbReference type="InterPro" id="IPR000095">
    <property type="entry name" value="CRIB_dom"/>
</dbReference>
<dbReference type="PANTHER" id="PTHR22988:SF34">
    <property type="entry name" value="SERINE_THREONINE-PROTEIN KINASE MRCK BETA"/>
    <property type="match status" value="1"/>
</dbReference>
<gene>
    <name evidence="14" type="ORF">PFLUV_G00218480</name>
</gene>
<organism evidence="14 15">
    <name type="scientific">Perca fluviatilis</name>
    <name type="common">European perch</name>
    <dbReference type="NCBI Taxonomy" id="8168"/>
    <lineage>
        <taxon>Eukaryota</taxon>
        <taxon>Metazoa</taxon>
        <taxon>Chordata</taxon>
        <taxon>Craniata</taxon>
        <taxon>Vertebrata</taxon>
        <taxon>Euteleostomi</taxon>
        <taxon>Actinopterygii</taxon>
        <taxon>Neopterygii</taxon>
        <taxon>Teleostei</taxon>
        <taxon>Neoteleostei</taxon>
        <taxon>Acanthomorphata</taxon>
        <taxon>Eupercaria</taxon>
        <taxon>Perciformes</taxon>
        <taxon>Percoidei</taxon>
        <taxon>Percidae</taxon>
        <taxon>Percinae</taxon>
        <taxon>Perca</taxon>
    </lineage>
</organism>
<dbReference type="Pfam" id="PF08826">
    <property type="entry name" value="DMPK_coil"/>
    <property type="match status" value="1"/>
</dbReference>
<feature type="region of interest" description="Disordered" evidence="10">
    <location>
        <begin position="230"/>
        <end position="253"/>
    </location>
</feature>
<comment type="cofactor">
    <cofactor evidence="1">
        <name>Mg(2+)</name>
        <dbReference type="ChEBI" id="CHEBI:18420"/>
    </cofactor>
</comment>
<dbReference type="PANTHER" id="PTHR22988">
    <property type="entry name" value="MYOTONIC DYSTROPHY S/T KINASE-RELATED"/>
    <property type="match status" value="1"/>
</dbReference>
<dbReference type="SMART" id="SM00285">
    <property type="entry name" value="PBD"/>
    <property type="match status" value="1"/>
</dbReference>
<name>A0A6A5E3T4_PERFL</name>
<dbReference type="InterPro" id="IPR057529">
    <property type="entry name" value="MRCK/ROCK_PH"/>
</dbReference>
<dbReference type="InterPro" id="IPR001180">
    <property type="entry name" value="CNH_dom"/>
</dbReference>
<dbReference type="PROSITE" id="PS50219">
    <property type="entry name" value="CNH"/>
    <property type="match status" value="1"/>
</dbReference>
<dbReference type="PROSITE" id="PS50003">
    <property type="entry name" value="PH_DOMAIN"/>
    <property type="match status" value="1"/>
</dbReference>
<dbReference type="GO" id="GO:0005737">
    <property type="term" value="C:cytoplasm"/>
    <property type="evidence" value="ECO:0007669"/>
    <property type="project" value="UniProtKB-SubCell"/>
</dbReference>
<dbReference type="InterPro" id="IPR011993">
    <property type="entry name" value="PH-like_dom_sf"/>
</dbReference>
<feature type="domain" description="CRIB" evidence="12">
    <location>
        <begin position="944"/>
        <end position="957"/>
    </location>
</feature>
<dbReference type="Gene3D" id="2.30.29.30">
    <property type="entry name" value="Pleckstrin-homology domain (PH domain)/Phosphotyrosine-binding domain (PTB)"/>
    <property type="match status" value="1"/>
</dbReference>
<keyword evidence="6" id="KW-0479">Metal-binding</keyword>
<comment type="caution">
    <text evidence="14">The sequence shown here is derived from an EMBL/GenBank/DDBJ whole genome shotgun (WGS) entry which is preliminary data.</text>
</comment>
<reference evidence="14 15" key="1">
    <citation type="submission" date="2019-06" db="EMBL/GenBank/DDBJ databases">
        <title>A chromosome-scale genome assembly of the European perch, Perca fluviatilis.</title>
        <authorList>
            <person name="Roques C."/>
            <person name="Zahm M."/>
            <person name="Cabau C."/>
            <person name="Klopp C."/>
            <person name="Bouchez O."/>
            <person name="Donnadieu C."/>
            <person name="Kuhl H."/>
            <person name="Gislard M."/>
            <person name="Guendouz S."/>
            <person name="Journot L."/>
            <person name="Haffray P."/>
            <person name="Bestin A."/>
            <person name="Morvezen R."/>
            <person name="Feron R."/>
            <person name="Wen M."/>
            <person name="Jouanno E."/>
            <person name="Herpin A."/>
            <person name="Schartl M."/>
            <person name="Postlethwait J."/>
            <person name="Schaerlinger B."/>
            <person name="Chardard D."/>
            <person name="Lecocq T."/>
            <person name="Poncet C."/>
            <person name="Jaffrelo L."/>
            <person name="Lampietro C."/>
            <person name="Guiguen Y."/>
        </authorList>
    </citation>
    <scope>NUCLEOTIDE SEQUENCE [LARGE SCALE GENOMIC DNA]</scope>
    <source>
        <tissue evidence="14">Blood</tissue>
    </source>
</reference>
<evidence type="ECO:0000256" key="1">
    <source>
        <dbReference type="ARBA" id="ARBA00001946"/>
    </source>
</evidence>
<dbReference type="GO" id="GO:0005524">
    <property type="term" value="F:ATP binding"/>
    <property type="evidence" value="ECO:0007669"/>
    <property type="project" value="InterPro"/>
</dbReference>
<feature type="domain" description="CNH" evidence="13">
    <location>
        <begin position="597"/>
        <end position="874"/>
    </location>
</feature>
<feature type="region of interest" description="Disordered" evidence="10">
    <location>
        <begin position="1"/>
        <end position="27"/>
    </location>
</feature>
<accession>A0A6A5E3T4</accession>
<dbReference type="FunFam" id="2.30.29.30:FF:000140">
    <property type="entry name" value="CDC42 binding protein kinase beta"/>
    <property type="match status" value="1"/>
</dbReference>
<keyword evidence="7" id="KW-0418">Kinase</keyword>
<dbReference type="Pfam" id="PF00780">
    <property type="entry name" value="CNH"/>
    <property type="match status" value="1"/>
</dbReference>
<dbReference type="SMART" id="SM00233">
    <property type="entry name" value="PH"/>
    <property type="match status" value="1"/>
</dbReference>
<evidence type="ECO:0000313" key="14">
    <source>
        <dbReference type="EMBL" id="KAF1377106.1"/>
    </source>
</evidence>
<keyword evidence="4" id="KW-0723">Serine/threonine-protein kinase</keyword>
<feature type="compositionally biased region" description="Low complexity" evidence="10">
    <location>
        <begin position="389"/>
        <end position="407"/>
    </location>
</feature>
<dbReference type="PROSITE" id="PS50108">
    <property type="entry name" value="CRIB"/>
    <property type="match status" value="1"/>
</dbReference>
<keyword evidence="5" id="KW-0597">Phosphoprotein</keyword>
<feature type="region of interest" description="Disordered" evidence="10">
    <location>
        <begin position="973"/>
        <end position="1005"/>
    </location>
</feature>
<dbReference type="InterPro" id="IPR014930">
    <property type="entry name" value="Myotonic_dystrophy_kinase_coil"/>
</dbReference>
<dbReference type="GO" id="GO:0004674">
    <property type="term" value="F:protein serine/threonine kinase activity"/>
    <property type="evidence" value="ECO:0007669"/>
    <property type="project" value="UniProtKB-KW"/>
</dbReference>
<evidence type="ECO:0000256" key="6">
    <source>
        <dbReference type="ARBA" id="ARBA00022723"/>
    </source>
</evidence>
<evidence type="ECO:0000256" key="3">
    <source>
        <dbReference type="ARBA" id="ARBA00022490"/>
    </source>
</evidence>
<keyword evidence="8 9" id="KW-0175">Coiled coil</keyword>
<dbReference type="CDD" id="cd00132">
    <property type="entry name" value="CRIB"/>
    <property type="match status" value="1"/>
</dbReference>
<evidence type="ECO:0000259" key="12">
    <source>
        <dbReference type="PROSITE" id="PS50108"/>
    </source>
</evidence>
<evidence type="ECO:0000256" key="5">
    <source>
        <dbReference type="ARBA" id="ARBA00022553"/>
    </source>
</evidence>
<evidence type="ECO:0000313" key="15">
    <source>
        <dbReference type="Proteomes" id="UP000465112"/>
    </source>
</evidence>
<evidence type="ECO:0000256" key="9">
    <source>
        <dbReference type="SAM" id="Coils"/>
    </source>
</evidence>
<comment type="subcellular location">
    <subcellularLocation>
        <location evidence="2">Cytoplasm</location>
    </subcellularLocation>
</comment>
<feature type="domain" description="PH" evidence="11">
    <location>
        <begin position="456"/>
        <end position="575"/>
    </location>
</feature>
<dbReference type="Proteomes" id="UP000465112">
    <property type="component" value="Unassembled WGS sequence"/>
</dbReference>
<dbReference type="SUPFAM" id="SSF50729">
    <property type="entry name" value="PH domain-like"/>
    <property type="match status" value="1"/>
</dbReference>
<keyword evidence="7" id="KW-0808">Transferase</keyword>
<dbReference type="EMBL" id="VHII01000018">
    <property type="protein sequence ID" value="KAF1377106.1"/>
    <property type="molecule type" value="Genomic_DNA"/>
</dbReference>